<protein>
    <recommendedName>
        <fullName evidence="12">RagB/SusD family nutrient uptake outer membrane protein</fullName>
    </recommendedName>
</protein>
<evidence type="ECO:0000313" key="9">
    <source>
        <dbReference type="EMBL" id="KIO45954.1"/>
    </source>
</evidence>
<dbReference type="InterPro" id="IPR011990">
    <property type="entry name" value="TPR-like_helical_dom_sf"/>
</dbReference>
<dbReference type="Gene3D" id="1.25.40.390">
    <property type="match status" value="1"/>
</dbReference>
<dbReference type="EMBL" id="JPIU01000037">
    <property type="protein sequence ID" value="KIO45954.1"/>
    <property type="molecule type" value="Genomic_DNA"/>
</dbReference>
<reference evidence="9 11" key="1">
    <citation type="submission" date="2014-07" db="EMBL/GenBank/DDBJ databases">
        <title>Porphyromonadaceae bacterium OUH 308042 = ATCC BAA-2681 = DSM 28342 draft genome.</title>
        <authorList>
            <person name="Sydenham T.V."/>
            <person name="Hasman H."/>
            <person name="Justensen U.S."/>
        </authorList>
    </citation>
    <scope>NUCLEOTIDE SEQUENCE [LARGE SCALE GENOMIC DNA]</scope>
    <source>
        <strain evidence="9 11">OUH 308042</strain>
    </source>
</reference>
<dbReference type="GO" id="GO:0009279">
    <property type="term" value="C:cell outer membrane"/>
    <property type="evidence" value="ECO:0007669"/>
    <property type="project" value="UniProtKB-SubCell"/>
</dbReference>
<comment type="similarity">
    <text evidence="2">Belongs to the SusD family.</text>
</comment>
<organism evidence="9 11">
    <name type="scientific">Sanguibacteroides justesenii</name>
    <dbReference type="NCBI Taxonomy" id="1547597"/>
    <lineage>
        <taxon>Bacteria</taxon>
        <taxon>Pseudomonadati</taxon>
        <taxon>Bacteroidota</taxon>
        <taxon>Bacteroidia</taxon>
        <taxon>Bacteroidales</taxon>
        <taxon>Porphyromonadaceae</taxon>
        <taxon>Sanguibacteroides</taxon>
    </lineage>
</organism>
<dbReference type="Proteomes" id="UP000031980">
    <property type="component" value="Unassembled WGS sequence"/>
</dbReference>
<name>A0A0C3RIT6_9PORP</name>
<gene>
    <name evidence="9" type="ORF">BA92_05790</name>
    <name evidence="8" type="ORF">IE90_11835</name>
</gene>
<sequence length="478" mass="55136">MLSGCDSFLEYSDKDVVIPETVEQYRQLLIGEGYPENFQGDADYIKLMDDDMEIWVGNKSKDQTSDVAKYKGVFTWQRDLEEEMSKTDGAYPARYKNILGCNLIINDMEKMKGGQEDINLLVAQALVLRAYNYFCLVNWYAKPYNKETVNTDPGVCIWLETKPSLDRLYRKPIAEVYRLINDDMARALELFGKASAPDNKFEVSYEAALILASRIALFQEDWAGVKKYGEELLKLSSKLYDLTAGDIAFGESSFSFISPTKNPEVLFNFGSVSTSYRYIYTISGANAGPFFQVSQFADDALLKLYDMDKDLRVKAFFNVAKYQFEPIKYARTPSQGKGEAWRVAEVYLNLAEAYVLDKQEPNLKRAVELLNELRQNRIQDYTDKQESDYTAASLLEDIRVERRKELCFEETHRWWDLRRQGMPELKHVLISNGGLEETFILEQGDAGYVLEIPRKEREYNTAIQLNNRPERKSVESKM</sequence>
<comment type="subcellular location">
    <subcellularLocation>
        <location evidence="1">Cell outer membrane</location>
    </subcellularLocation>
</comment>
<keyword evidence="11" id="KW-1185">Reference proteome</keyword>
<evidence type="ECO:0000259" key="7">
    <source>
        <dbReference type="Pfam" id="PF14322"/>
    </source>
</evidence>
<dbReference type="InterPro" id="IPR012944">
    <property type="entry name" value="SusD_RagB_dom"/>
</dbReference>
<feature type="domain" description="RagB/SusD" evidence="6">
    <location>
        <begin position="334"/>
        <end position="421"/>
    </location>
</feature>
<dbReference type="AlphaFoldDB" id="A0A0C3RIT6"/>
<keyword evidence="3" id="KW-0732">Signal</keyword>
<comment type="caution">
    <text evidence="9">The sequence shown here is derived from an EMBL/GenBank/DDBJ whole genome shotgun (WGS) entry which is preliminary data.</text>
</comment>
<evidence type="ECO:0000313" key="11">
    <source>
        <dbReference type="Proteomes" id="UP000031980"/>
    </source>
</evidence>
<evidence type="ECO:0000313" key="10">
    <source>
        <dbReference type="Proteomes" id="UP000031937"/>
    </source>
</evidence>
<evidence type="ECO:0000256" key="4">
    <source>
        <dbReference type="ARBA" id="ARBA00023136"/>
    </source>
</evidence>
<dbReference type="Pfam" id="PF07980">
    <property type="entry name" value="SusD_RagB"/>
    <property type="match status" value="1"/>
</dbReference>
<keyword evidence="5" id="KW-0998">Cell outer membrane</keyword>
<keyword evidence="4" id="KW-0472">Membrane</keyword>
<evidence type="ECO:0000313" key="8">
    <source>
        <dbReference type="EMBL" id="KIO43790.1"/>
    </source>
</evidence>
<evidence type="ECO:0000256" key="3">
    <source>
        <dbReference type="ARBA" id="ARBA00022729"/>
    </source>
</evidence>
<dbReference type="SUPFAM" id="SSF48452">
    <property type="entry name" value="TPR-like"/>
    <property type="match status" value="1"/>
</dbReference>
<evidence type="ECO:0000259" key="6">
    <source>
        <dbReference type="Pfam" id="PF07980"/>
    </source>
</evidence>
<evidence type="ECO:0000256" key="2">
    <source>
        <dbReference type="ARBA" id="ARBA00006275"/>
    </source>
</evidence>
<dbReference type="Pfam" id="PF14322">
    <property type="entry name" value="SusD-like_3"/>
    <property type="match status" value="1"/>
</dbReference>
<dbReference type="EMBL" id="JPIT01000031">
    <property type="protein sequence ID" value="KIO43790.1"/>
    <property type="molecule type" value="Genomic_DNA"/>
</dbReference>
<proteinExistence type="inferred from homology"/>
<dbReference type="Proteomes" id="UP000031937">
    <property type="component" value="Unassembled WGS sequence"/>
</dbReference>
<dbReference type="InterPro" id="IPR033985">
    <property type="entry name" value="SusD-like_N"/>
</dbReference>
<accession>A0A0C3RIT6</accession>
<evidence type="ECO:0000256" key="1">
    <source>
        <dbReference type="ARBA" id="ARBA00004442"/>
    </source>
</evidence>
<feature type="domain" description="SusD-like N-terminal" evidence="7">
    <location>
        <begin position="60"/>
        <end position="217"/>
    </location>
</feature>
<evidence type="ECO:0000256" key="5">
    <source>
        <dbReference type="ARBA" id="ARBA00023237"/>
    </source>
</evidence>
<reference evidence="8 10" key="2">
    <citation type="submission" date="2014-07" db="EMBL/GenBank/DDBJ databases">
        <title>Porphyromonadaceae bacterium OUH 334697 = ATCC BAA-2682 = DSM 28341 draft genome.</title>
        <authorList>
            <person name="Sydenham T.V."/>
            <person name="Hasman H."/>
            <person name="Justesen U.S."/>
        </authorList>
    </citation>
    <scope>NUCLEOTIDE SEQUENCE [LARGE SCALE GENOMIC DNA]</scope>
    <source>
        <strain evidence="8 10">OUH 334697</strain>
    </source>
</reference>
<evidence type="ECO:0008006" key="12">
    <source>
        <dbReference type="Google" id="ProtNLM"/>
    </source>
</evidence>